<gene>
    <name evidence="1" type="ORF">LG34_14025</name>
</gene>
<dbReference type="AlphaFoldDB" id="A0A2V1JR00"/>
<dbReference type="RefSeq" id="WP_109216529.1">
    <property type="nucleotide sequence ID" value="NZ_CABMEW010000003.1"/>
</dbReference>
<sequence length="105" mass="12871">MESIIIKPERVFQEGYRYYISYITHPVKWKSALRKWYFIKYVRDLDLFSFERQHYPYNLVFVCCNPPEQVAAIQADFEHRYFQYMKTGDIDGLIALRTERHDYPC</sequence>
<protein>
    <submittedName>
        <fullName evidence="1">Uncharacterized protein</fullName>
    </submittedName>
</protein>
<proteinExistence type="predicted"/>
<dbReference type="EMBL" id="JRFU01000154">
    <property type="protein sequence ID" value="PWE85763.1"/>
    <property type="molecule type" value="Genomic_DNA"/>
</dbReference>
<name>A0A2V1JR00_EUBRA</name>
<keyword evidence="2" id="KW-1185">Reference proteome</keyword>
<evidence type="ECO:0000313" key="1">
    <source>
        <dbReference type="EMBL" id="PWE85763.1"/>
    </source>
</evidence>
<accession>A0A2V1JR00</accession>
<comment type="caution">
    <text evidence="1">The sequence shown here is derived from an EMBL/GenBank/DDBJ whole genome shotgun (WGS) entry which is preliminary data.</text>
</comment>
<reference evidence="1 2" key="1">
    <citation type="submission" date="2014-09" db="EMBL/GenBank/DDBJ databases">
        <title>Butyrate-producing bacteria isolated from human gut.</title>
        <authorList>
            <person name="Zhang Q."/>
            <person name="Zhao L."/>
        </authorList>
    </citation>
    <scope>NUCLEOTIDE SEQUENCE [LARGE SCALE GENOMIC DNA]</scope>
    <source>
        <strain evidence="1 2">21</strain>
    </source>
</reference>
<organism evidence="1 2">
    <name type="scientific">Eubacterium ramulus</name>
    <dbReference type="NCBI Taxonomy" id="39490"/>
    <lineage>
        <taxon>Bacteria</taxon>
        <taxon>Bacillati</taxon>
        <taxon>Bacillota</taxon>
        <taxon>Clostridia</taxon>
        <taxon>Eubacteriales</taxon>
        <taxon>Eubacteriaceae</taxon>
        <taxon>Eubacterium</taxon>
    </lineage>
</organism>
<evidence type="ECO:0000313" key="2">
    <source>
        <dbReference type="Proteomes" id="UP000245288"/>
    </source>
</evidence>
<dbReference type="Proteomes" id="UP000245288">
    <property type="component" value="Unassembled WGS sequence"/>
</dbReference>